<dbReference type="GO" id="GO:0062054">
    <property type="term" value="F:fluoride channel activity"/>
    <property type="evidence" value="ECO:0007669"/>
    <property type="project" value="Ensembl"/>
</dbReference>
<comment type="subcellular location">
    <subcellularLocation>
        <location evidence="1">Endomembrane system</location>
        <topology evidence="1">Multi-pass membrane protein</topology>
    </subcellularLocation>
</comment>
<dbReference type="GO" id="GO:0051235">
    <property type="term" value="P:maintenance of location"/>
    <property type="evidence" value="ECO:0007669"/>
    <property type="project" value="Ensembl"/>
</dbReference>
<dbReference type="OMA" id="WINVIMG"/>
<feature type="transmembrane region" description="Helical" evidence="7">
    <location>
        <begin position="143"/>
        <end position="163"/>
    </location>
</feature>
<dbReference type="GO" id="GO:0015111">
    <property type="term" value="F:iodide transmembrane transporter activity"/>
    <property type="evidence" value="ECO:0007669"/>
    <property type="project" value="Ensembl"/>
</dbReference>
<feature type="transmembrane region" description="Helical" evidence="7">
    <location>
        <begin position="175"/>
        <end position="197"/>
    </location>
</feature>
<dbReference type="GO" id="GO:0008340">
    <property type="term" value="P:determination of adult lifespan"/>
    <property type="evidence" value="ECO:0007669"/>
    <property type="project" value="Ensembl"/>
</dbReference>
<dbReference type="GO" id="GO:0009100">
    <property type="term" value="P:glycoprotein metabolic process"/>
    <property type="evidence" value="ECO:0007669"/>
    <property type="project" value="Ensembl"/>
</dbReference>
<dbReference type="InterPro" id="IPR036259">
    <property type="entry name" value="MFS_trans_sf"/>
</dbReference>
<feature type="transmembrane region" description="Helical" evidence="7">
    <location>
        <begin position="314"/>
        <end position="335"/>
    </location>
</feature>
<dbReference type="GO" id="GO:0010008">
    <property type="term" value="C:endosome membrane"/>
    <property type="evidence" value="ECO:0007669"/>
    <property type="project" value="Ensembl"/>
</dbReference>
<dbReference type="GO" id="GO:0005739">
    <property type="term" value="C:mitochondrion"/>
    <property type="evidence" value="ECO:0007669"/>
    <property type="project" value="Ensembl"/>
</dbReference>
<feature type="transmembrane region" description="Helical" evidence="7">
    <location>
        <begin position="431"/>
        <end position="453"/>
    </location>
</feature>
<organism evidence="9 10">
    <name type="scientific">Crocodylus porosus</name>
    <name type="common">Saltwater crocodile</name>
    <name type="synonym">Estuarine crocodile</name>
    <dbReference type="NCBI Taxonomy" id="8502"/>
    <lineage>
        <taxon>Eukaryota</taxon>
        <taxon>Metazoa</taxon>
        <taxon>Chordata</taxon>
        <taxon>Craniata</taxon>
        <taxon>Vertebrata</taxon>
        <taxon>Euteleostomi</taxon>
        <taxon>Archelosauria</taxon>
        <taxon>Archosauria</taxon>
        <taxon>Crocodylia</taxon>
        <taxon>Longirostres</taxon>
        <taxon>Crocodylidae</taxon>
        <taxon>Crocodylus</taxon>
    </lineage>
</organism>
<dbReference type="CDD" id="cd17326">
    <property type="entry name" value="MFS_MFSD8"/>
    <property type="match status" value="1"/>
</dbReference>
<dbReference type="GO" id="GO:0005254">
    <property type="term" value="F:chloride channel activity"/>
    <property type="evidence" value="ECO:0007669"/>
    <property type="project" value="Ensembl"/>
</dbReference>
<dbReference type="GO" id="GO:0014004">
    <property type="term" value="P:microglia differentiation"/>
    <property type="evidence" value="ECO:0007669"/>
    <property type="project" value="Ensembl"/>
</dbReference>
<reference evidence="9" key="1">
    <citation type="submission" date="2025-08" db="UniProtKB">
        <authorList>
            <consortium name="Ensembl"/>
        </authorList>
    </citation>
    <scope>IDENTIFICATION</scope>
</reference>
<feature type="transmembrane region" description="Helical" evidence="7">
    <location>
        <begin position="47"/>
        <end position="70"/>
    </location>
</feature>
<dbReference type="GO" id="GO:0048666">
    <property type="term" value="P:neuron development"/>
    <property type="evidence" value="ECO:0007669"/>
    <property type="project" value="Ensembl"/>
</dbReference>
<keyword evidence="3 7" id="KW-0812">Transmembrane</keyword>
<feature type="transmembrane region" description="Helical" evidence="7">
    <location>
        <begin position="347"/>
        <end position="365"/>
    </location>
</feature>
<keyword evidence="10" id="KW-1185">Reference proteome</keyword>
<feature type="transmembrane region" description="Helical" evidence="7">
    <location>
        <begin position="465"/>
        <end position="489"/>
    </location>
</feature>
<dbReference type="RefSeq" id="XP_019389539.1">
    <property type="nucleotide sequence ID" value="XM_019533994.1"/>
</dbReference>
<dbReference type="GO" id="GO:0061744">
    <property type="term" value="P:motor behavior"/>
    <property type="evidence" value="ECO:0007669"/>
    <property type="project" value="Ensembl"/>
</dbReference>
<dbReference type="GO" id="GO:0035264">
    <property type="term" value="P:multicellular organism growth"/>
    <property type="evidence" value="ECO:0007669"/>
    <property type="project" value="Ensembl"/>
</dbReference>
<feature type="transmembrane region" description="Helical" evidence="7">
    <location>
        <begin position="217"/>
        <end position="239"/>
    </location>
</feature>
<feature type="region of interest" description="Disordered" evidence="6">
    <location>
        <begin position="1"/>
        <end position="22"/>
    </location>
</feature>
<evidence type="ECO:0000256" key="2">
    <source>
        <dbReference type="ARBA" id="ARBA00022448"/>
    </source>
</evidence>
<sequence>MAAGWSREEREPLLSPAGDRPLEEGEDRYRDVVETQQHYKSRWRSIWVMYITMFLSSIGFSIVIMSIWPYLQKIDLTADASFLGWVIASYSIGQMVASPLFGLWSNYRPKREPLVVSSAISVAANCLYAYVHVPASHNKFYMLVARALVGFGAGNVAVVRSYIASATSLTERTSAMANTSACQALGFILGPVFQTGFTLMGEKGVTWETIHLQLNMYTAPVLLGALLGVINIILIFAVFREHQVDDMGRQCKSINFEVEENEDASQDIQGNIDHVAVVAINFIFLVILFGFAIFETIATPLTMDMFSWPRKEAVFYNGIILGGVGIESIIVFMVVKIISKKTGERALLHGGLIIVLVGFFILLPWGKKLPNIQWQAIKNNSIPRATFSEIFTPLWNMQTTQLPFNHTEEPTGCPVLQSWCLYTPVIHLSQYIASDILIGLGYPACHVMSYTLYSKILGPKPQGVYMGWLTASGSGARILGPVFVSQIYTYFGPRWAFSLICGIVVLSLLLLEVVYKRLIAFSVRHGRMQE</sequence>
<dbReference type="GO" id="GO:1905165">
    <property type="term" value="P:regulation of lysosomal protein catabolic process"/>
    <property type="evidence" value="ECO:0007669"/>
    <property type="project" value="Ensembl"/>
</dbReference>
<keyword evidence="4 7" id="KW-1133">Transmembrane helix</keyword>
<dbReference type="KEGG" id="cpoo:109309322"/>
<dbReference type="GO" id="GO:0010467">
    <property type="term" value="P:gene expression"/>
    <property type="evidence" value="ECO:0007669"/>
    <property type="project" value="Ensembl"/>
</dbReference>
<feature type="transmembrane region" description="Helical" evidence="7">
    <location>
        <begin position="495"/>
        <end position="515"/>
    </location>
</feature>
<keyword evidence="5 7" id="KW-0472">Membrane</keyword>
<evidence type="ECO:0000256" key="6">
    <source>
        <dbReference type="SAM" id="MobiDB-lite"/>
    </source>
</evidence>
<dbReference type="GO" id="GO:0043524">
    <property type="term" value="P:negative regulation of neuron apoptotic process"/>
    <property type="evidence" value="ECO:0007669"/>
    <property type="project" value="Ensembl"/>
</dbReference>
<dbReference type="GO" id="GO:0072593">
    <property type="term" value="P:reactive oxygen species metabolic process"/>
    <property type="evidence" value="ECO:0007669"/>
    <property type="project" value="Ensembl"/>
</dbReference>
<dbReference type="InterPro" id="IPR020846">
    <property type="entry name" value="MFS_dom"/>
</dbReference>
<dbReference type="GO" id="GO:0097352">
    <property type="term" value="P:autophagosome maturation"/>
    <property type="evidence" value="ECO:0007669"/>
    <property type="project" value="Ensembl"/>
</dbReference>
<dbReference type="GO" id="GO:0050821">
    <property type="term" value="P:protein stabilization"/>
    <property type="evidence" value="ECO:0007669"/>
    <property type="project" value="Ensembl"/>
</dbReference>
<dbReference type="PANTHER" id="PTHR23510:SF3">
    <property type="entry name" value="MAJOR FACILITATOR SUPERFAMILY DOMAIN-CONTAINING PROTEIN 8"/>
    <property type="match status" value="1"/>
</dbReference>
<accession>A0A7M4FTI1</accession>
<evidence type="ECO:0000259" key="8">
    <source>
        <dbReference type="PROSITE" id="PS50850"/>
    </source>
</evidence>
<dbReference type="GO" id="GO:0006096">
    <property type="term" value="P:glycolytic process"/>
    <property type="evidence" value="ECO:0007669"/>
    <property type="project" value="Ensembl"/>
</dbReference>
<feature type="domain" description="Major facilitator superfamily (MFS) profile" evidence="8">
    <location>
        <begin position="45"/>
        <end position="519"/>
    </location>
</feature>
<dbReference type="GO" id="GO:0060041">
    <property type="term" value="P:retina development in camera-type eye"/>
    <property type="evidence" value="ECO:0007669"/>
    <property type="project" value="Ensembl"/>
</dbReference>
<keyword evidence="2" id="KW-0813">Transport</keyword>
<proteinExistence type="predicted"/>
<dbReference type="GO" id="GO:0051402">
    <property type="term" value="P:neuron apoptotic process"/>
    <property type="evidence" value="ECO:0007669"/>
    <property type="project" value="Ensembl"/>
</dbReference>
<dbReference type="GeneID" id="109309322"/>
<dbReference type="GO" id="GO:0038202">
    <property type="term" value="P:TORC1 signaling"/>
    <property type="evidence" value="ECO:0007669"/>
    <property type="project" value="Ensembl"/>
</dbReference>
<gene>
    <name evidence="9" type="primary">MFSD8</name>
</gene>
<dbReference type="GO" id="GO:0070841">
    <property type="term" value="P:inclusion body assembly"/>
    <property type="evidence" value="ECO:0007669"/>
    <property type="project" value="Ensembl"/>
</dbReference>
<dbReference type="Ensembl" id="ENSCPRT00005007325.1">
    <property type="protein sequence ID" value="ENSCPRP00005006243.1"/>
    <property type="gene ID" value="ENSCPRG00005004468.1"/>
</dbReference>
<evidence type="ECO:0000313" key="9">
    <source>
        <dbReference type="Ensembl" id="ENSCPRP00005006243.1"/>
    </source>
</evidence>
<dbReference type="GO" id="GO:0007005">
    <property type="term" value="P:mitochondrion organization"/>
    <property type="evidence" value="ECO:0007669"/>
    <property type="project" value="Ensembl"/>
</dbReference>
<reference evidence="9" key="2">
    <citation type="submission" date="2025-09" db="UniProtKB">
        <authorList>
            <consortium name="Ensembl"/>
        </authorList>
    </citation>
    <scope>IDENTIFICATION</scope>
</reference>
<dbReference type="Proteomes" id="UP000594220">
    <property type="component" value="Unplaced"/>
</dbReference>
<dbReference type="InterPro" id="IPR051068">
    <property type="entry name" value="MFS_Domain-Containing_Protein"/>
</dbReference>
<dbReference type="OrthoDB" id="370281at2759"/>
<feature type="compositionally biased region" description="Basic and acidic residues" evidence="6">
    <location>
        <begin position="1"/>
        <end position="12"/>
    </location>
</feature>
<dbReference type="AlphaFoldDB" id="A0A7M4FTI1"/>
<evidence type="ECO:0000313" key="10">
    <source>
        <dbReference type="Proteomes" id="UP000594220"/>
    </source>
</evidence>
<dbReference type="GO" id="GO:0007040">
    <property type="term" value="P:lysosome organization"/>
    <property type="evidence" value="ECO:0007669"/>
    <property type="project" value="Ensembl"/>
</dbReference>
<feature type="transmembrane region" description="Helical" evidence="7">
    <location>
        <begin position="275"/>
        <end position="294"/>
    </location>
</feature>
<feature type="transmembrane region" description="Helical" evidence="7">
    <location>
        <begin position="82"/>
        <end position="102"/>
    </location>
</feature>
<dbReference type="GO" id="GO:1905146">
    <property type="term" value="P:lysosomal protein catabolic process"/>
    <property type="evidence" value="ECO:0007669"/>
    <property type="project" value="Ensembl"/>
</dbReference>
<dbReference type="GO" id="GO:0006664">
    <property type="term" value="P:glycolipid metabolic process"/>
    <property type="evidence" value="ECO:0007669"/>
    <property type="project" value="Ensembl"/>
</dbReference>
<dbReference type="PROSITE" id="PS50850">
    <property type="entry name" value="MFS"/>
    <property type="match status" value="1"/>
</dbReference>
<evidence type="ECO:0000256" key="3">
    <source>
        <dbReference type="ARBA" id="ARBA00022692"/>
    </source>
</evidence>
<dbReference type="GO" id="GO:0050905">
    <property type="term" value="P:neuromuscular process"/>
    <property type="evidence" value="ECO:0007669"/>
    <property type="project" value="Ensembl"/>
</dbReference>
<dbReference type="GO" id="GO:0048708">
    <property type="term" value="P:astrocyte differentiation"/>
    <property type="evidence" value="ECO:0007669"/>
    <property type="project" value="Ensembl"/>
</dbReference>
<evidence type="ECO:0000256" key="1">
    <source>
        <dbReference type="ARBA" id="ARBA00004127"/>
    </source>
</evidence>
<feature type="transmembrane region" description="Helical" evidence="7">
    <location>
        <begin position="114"/>
        <end position="131"/>
    </location>
</feature>
<evidence type="ECO:0000256" key="7">
    <source>
        <dbReference type="SAM" id="Phobius"/>
    </source>
</evidence>
<dbReference type="GO" id="GO:0005765">
    <property type="term" value="C:lysosomal membrane"/>
    <property type="evidence" value="ECO:0007669"/>
    <property type="project" value="Ensembl"/>
</dbReference>
<dbReference type="SUPFAM" id="SSF103473">
    <property type="entry name" value="MFS general substrate transporter"/>
    <property type="match status" value="1"/>
</dbReference>
<dbReference type="PANTHER" id="PTHR23510">
    <property type="entry name" value="INNER MEMBRANE TRANSPORT PROTEIN YAJR"/>
    <property type="match status" value="1"/>
</dbReference>
<dbReference type="InterPro" id="IPR011701">
    <property type="entry name" value="MFS"/>
</dbReference>
<dbReference type="GeneTree" id="ENSGT00530000063854"/>
<protein>
    <submittedName>
        <fullName evidence="9">Major facilitator superfamily domain containing 8</fullName>
    </submittedName>
</protein>
<dbReference type="Pfam" id="PF07690">
    <property type="entry name" value="MFS_1"/>
    <property type="match status" value="2"/>
</dbReference>
<evidence type="ECO:0000256" key="5">
    <source>
        <dbReference type="ARBA" id="ARBA00023136"/>
    </source>
</evidence>
<dbReference type="GO" id="GO:0010506">
    <property type="term" value="P:regulation of autophagy"/>
    <property type="evidence" value="ECO:0007669"/>
    <property type="project" value="Ensembl"/>
</dbReference>
<dbReference type="Gene3D" id="1.20.1250.20">
    <property type="entry name" value="MFS general substrate transporter like domains"/>
    <property type="match status" value="2"/>
</dbReference>
<dbReference type="CTD" id="256471"/>
<name>A0A7M4FTI1_CROPO</name>
<evidence type="ECO:0000256" key="4">
    <source>
        <dbReference type="ARBA" id="ARBA00022989"/>
    </source>
</evidence>